<gene>
    <name evidence="4" type="ORF">LUZ61_016202</name>
</gene>
<sequence>MADPRPSEMTFEAGDIERQVVEDLADDIRKSDARIIWNVGIGDGSGLLDFMLRMSEKAVRALTNNNFDHVIRISVPSISEGCSLDDEIKNKAVMAIANELKIMDEDNALRELKNELEEKTYFSYKVNKEKESEIVKRTRNTIIQKLESKRCLLIVENILKPILHPTNTWLLDSGIPLPTKYLGKAYWVISTPSKHAYESSKTETSNFFNHHICDFKYWLQPIIIAIELCYVAKSIPTDPRYKLTTVMDALWSCLLYTHLYSPKNEENTEEDSGRSHCVQLKELVNMWVCEGIFSRSSNVEGPHELESEHSSFVIDEKEILRALMSHSLLHMRNFSRPHPPFYSDVSCVVPFSGIEKFLSECKSAIRKFSIPDSFRTIPIFDFIRSIWYEKWVSESWVSFSHNDQCFQHPFVINPTITTLVLRGCTDLSKFSLVAQFPLLKNLRVLDLSYTSIELLPMSLSEMTNLRFLSLKGCNKLRTLTLDSSTTSSSSPLGSLQHLEFLDFGGVSLDTIPDDVGLSKSDLRYLDLSCPTVTSLSTLFFKDISNLRELFFLGCTSLKSLPPSFANLFNLETFSLSESQLMFLPTETFLHMPKLCDLTLINNRLLQALPELAGHAHLKSFTLSGSPITQLSLHTCRSLETVCFCDLAELEELDLSATAIREFPVLISDLHRLKRLHLLALPQLGRIPWHKLQHIPEVLNLDQCELAGSRIHLTDSRLFSSFGDEAREKFVEEGGPLQSFHISISSCNKGTKIKNKDIDFTYQFHHKNPSCYKNIPLIASTFDHQFEQSPHINRHVEISFPERYPTGLDGIFKVTESLSMCDDVFVSSLSDLNDKFPKLKECRIRRCHHMDLIFKANEHAQGNKLQIIWACDLQKMTRVLYRTSYGFYKSEFAALKHVHLEKCPKLEGIFPGNLKLSSLEKLTVLHCGNLRSIFYDYEDRHAYKDEDQFPRLHTMQLYELPKLLHLCEKQRIPLQMEKWKKLHFRGCWNLQRLPLLVGARSQKVQVDGEMGQCKKLRAGMHEDQISCYYFKSPPPLASFRERMKNKIFLRY</sequence>
<keyword evidence="2" id="KW-0677">Repeat</keyword>
<dbReference type="InterPro" id="IPR003591">
    <property type="entry name" value="Leu-rich_rpt_typical-subtyp"/>
</dbReference>
<dbReference type="Pfam" id="PF23247">
    <property type="entry name" value="LRR_RPS2"/>
    <property type="match status" value="1"/>
</dbReference>
<keyword evidence="1" id="KW-0433">Leucine-rich repeat</keyword>
<keyword evidence="5" id="KW-1185">Reference proteome</keyword>
<accession>A0AAD5Z533</accession>
<proteinExistence type="predicted"/>
<reference evidence="4 5" key="1">
    <citation type="journal article" date="2022" name="Cell">
        <title>Repeat-based holocentromeres influence genome architecture and karyotype evolution.</title>
        <authorList>
            <person name="Hofstatter P.G."/>
            <person name="Thangavel G."/>
            <person name="Lux T."/>
            <person name="Neumann P."/>
            <person name="Vondrak T."/>
            <person name="Novak P."/>
            <person name="Zhang M."/>
            <person name="Costa L."/>
            <person name="Castellani M."/>
            <person name="Scott A."/>
            <person name="Toegelov H."/>
            <person name="Fuchs J."/>
            <person name="Mata-Sucre Y."/>
            <person name="Dias Y."/>
            <person name="Vanzela A.L.L."/>
            <person name="Huettel B."/>
            <person name="Almeida C.C.S."/>
            <person name="Simkova H."/>
            <person name="Souza G."/>
            <person name="Pedrosa-Harand A."/>
            <person name="Macas J."/>
            <person name="Mayer K.F.X."/>
            <person name="Houben A."/>
            <person name="Marques A."/>
        </authorList>
    </citation>
    <scope>NUCLEOTIDE SEQUENCE [LARGE SCALE GENOMIC DNA]</scope>
    <source>
        <strain evidence="4">RhyTen1mFocal</strain>
    </source>
</reference>
<evidence type="ECO:0000259" key="3">
    <source>
        <dbReference type="Pfam" id="PF23247"/>
    </source>
</evidence>
<feature type="domain" description="Disease resistance protein At4g27190-like leucine-rich repeats" evidence="3">
    <location>
        <begin position="890"/>
        <end position="992"/>
    </location>
</feature>
<dbReference type="SUPFAM" id="SSF52058">
    <property type="entry name" value="L domain-like"/>
    <property type="match status" value="1"/>
</dbReference>
<dbReference type="InterPro" id="IPR057135">
    <property type="entry name" value="At4g27190-like_LRR"/>
</dbReference>
<dbReference type="Gene3D" id="3.80.10.10">
    <property type="entry name" value="Ribonuclease Inhibitor"/>
    <property type="match status" value="3"/>
</dbReference>
<dbReference type="Proteomes" id="UP001210211">
    <property type="component" value="Unassembled WGS sequence"/>
</dbReference>
<evidence type="ECO:0000313" key="4">
    <source>
        <dbReference type="EMBL" id="KAJ3687038.1"/>
    </source>
</evidence>
<dbReference type="AlphaFoldDB" id="A0AAD5Z533"/>
<organism evidence="4 5">
    <name type="scientific">Rhynchospora tenuis</name>
    <dbReference type="NCBI Taxonomy" id="198213"/>
    <lineage>
        <taxon>Eukaryota</taxon>
        <taxon>Viridiplantae</taxon>
        <taxon>Streptophyta</taxon>
        <taxon>Embryophyta</taxon>
        <taxon>Tracheophyta</taxon>
        <taxon>Spermatophyta</taxon>
        <taxon>Magnoliopsida</taxon>
        <taxon>Liliopsida</taxon>
        <taxon>Poales</taxon>
        <taxon>Cyperaceae</taxon>
        <taxon>Cyperoideae</taxon>
        <taxon>Rhynchosporeae</taxon>
        <taxon>Rhynchospora</taxon>
    </lineage>
</organism>
<dbReference type="SMART" id="SM00369">
    <property type="entry name" value="LRR_TYP"/>
    <property type="match status" value="5"/>
</dbReference>
<protein>
    <recommendedName>
        <fullName evidence="3">Disease resistance protein At4g27190-like leucine-rich repeats domain-containing protein</fullName>
    </recommendedName>
</protein>
<dbReference type="EMBL" id="JAMRDG010000002">
    <property type="protein sequence ID" value="KAJ3687038.1"/>
    <property type="molecule type" value="Genomic_DNA"/>
</dbReference>
<evidence type="ECO:0000313" key="5">
    <source>
        <dbReference type="Proteomes" id="UP001210211"/>
    </source>
</evidence>
<evidence type="ECO:0000256" key="1">
    <source>
        <dbReference type="ARBA" id="ARBA00022614"/>
    </source>
</evidence>
<name>A0AAD5Z533_9POAL</name>
<dbReference type="PANTHER" id="PTHR47186">
    <property type="entry name" value="LEUCINE-RICH REPEAT-CONTAINING PROTEIN 57"/>
    <property type="match status" value="1"/>
</dbReference>
<dbReference type="InterPro" id="IPR032675">
    <property type="entry name" value="LRR_dom_sf"/>
</dbReference>
<evidence type="ECO:0000256" key="2">
    <source>
        <dbReference type="ARBA" id="ARBA00022737"/>
    </source>
</evidence>
<comment type="caution">
    <text evidence="4">The sequence shown here is derived from an EMBL/GenBank/DDBJ whole genome shotgun (WGS) entry which is preliminary data.</text>
</comment>
<dbReference type="PANTHER" id="PTHR47186:SF61">
    <property type="entry name" value="LEUCINE-RICH REPEAT-CONTAINING PROTEIN 57-RELATED"/>
    <property type="match status" value="1"/>
</dbReference>